<evidence type="ECO:0000313" key="2">
    <source>
        <dbReference type="Proteomes" id="UP000294003"/>
    </source>
</evidence>
<keyword evidence="2" id="KW-1185">Reference proteome</keyword>
<gene>
    <name evidence="1" type="ORF">DL762_000030</name>
</gene>
<dbReference type="Proteomes" id="UP000294003">
    <property type="component" value="Unassembled WGS sequence"/>
</dbReference>
<dbReference type="EMBL" id="QJNS01000001">
    <property type="protein sequence ID" value="RYO95468.1"/>
    <property type="molecule type" value="Genomic_DNA"/>
</dbReference>
<name>A0ABY0HNX2_9PEZI</name>
<reference evidence="1 2" key="1">
    <citation type="submission" date="2018-06" db="EMBL/GenBank/DDBJ databases">
        <title>Complete Genomes of Monosporascus.</title>
        <authorList>
            <person name="Robinson A.J."/>
            <person name="Natvig D.O."/>
        </authorList>
    </citation>
    <scope>NUCLEOTIDE SEQUENCE [LARGE SCALE GENOMIC DNA]</scope>
    <source>
        <strain evidence="1 2">CBS 609.92</strain>
    </source>
</reference>
<evidence type="ECO:0000313" key="1">
    <source>
        <dbReference type="EMBL" id="RYO95468.1"/>
    </source>
</evidence>
<sequence length="153" mass="17876">MPLTNEIANTEFKDPENLGAMIRDTHARASDDSRNESVLEEITQLNKPTHPLLRNSESDDKQRRATMLAFIRSTYPPDREWYLHHPFYDSEKDGDYWEWLRNVVFDGKDPEEKNINAMSNELREHDVGNVGIPDEETLALVLSHRRHYNSLVV</sequence>
<organism evidence="1 2">
    <name type="scientific">Monosporascus cannonballus</name>
    <dbReference type="NCBI Taxonomy" id="155416"/>
    <lineage>
        <taxon>Eukaryota</taxon>
        <taxon>Fungi</taxon>
        <taxon>Dikarya</taxon>
        <taxon>Ascomycota</taxon>
        <taxon>Pezizomycotina</taxon>
        <taxon>Sordariomycetes</taxon>
        <taxon>Xylariomycetidae</taxon>
        <taxon>Xylariales</taxon>
        <taxon>Xylariales incertae sedis</taxon>
        <taxon>Monosporascus</taxon>
    </lineage>
</organism>
<proteinExistence type="predicted"/>
<accession>A0ABY0HNX2</accession>
<protein>
    <submittedName>
        <fullName evidence="1">Uncharacterized protein</fullName>
    </submittedName>
</protein>
<comment type="caution">
    <text evidence="1">The sequence shown here is derived from an EMBL/GenBank/DDBJ whole genome shotgun (WGS) entry which is preliminary data.</text>
</comment>